<evidence type="ECO:0000313" key="3">
    <source>
        <dbReference type="EMBL" id="TBN47219.1"/>
    </source>
</evidence>
<keyword evidence="1" id="KW-0812">Transmembrane</keyword>
<dbReference type="EMBL" id="SIRL01000014">
    <property type="protein sequence ID" value="TBN47219.1"/>
    <property type="molecule type" value="Genomic_DNA"/>
</dbReference>
<reference evidence="3 5" key="3">
    <citation type="submission" date="2019-02" db="EMBL/GenBank/DDBJ databases">
        <authorList>
            <person name="Zhang G."/>
        </authorList>
    </citation>
    <scope>NUCLEOTIDE SEQUENCE [LARGE SCALE GENOMIC DNA]</scope>
    <source>
        <strain evidence="3 5">CMB17</strain>
    </source>
</reference>
<proteinExistence type="predicted"/>
<dbReference type="AlphaFoldDB" id="A0A238Y4S7"/>
<dbReference type="EMBL" id="FZNM01000014">
    <property type="protein sequence ID" value="SNR65319.1"/>
    <property type="molecule type" value="Genomic_DNA"/>
</dbReference>
<dbReference type="Proteomes" id="UP000292859">
    <property type="component" value="Unassembled WGS sequence"/>
</dbReference>
<evidence type="ECO:0000256" key="1">
    <source>
        <dbReference type="SAM" id="Phobius"/>
    </source>
</evidence>
<reference evidence="2" key="2">
    <citation type="submission" date="2017-06" db="EMBL/GenBank/DDBJ databases">
        <authorList>
            <person name="Kim H.J."/>
            <person name="Triplett B.A."/>
        </authorList>
    </citation>
    <scope>NUCLEOTIDE SEQUENCE [LARGE SCALE GENOMIC DNA]</scope>
    <source>
        <strain evidence="2">DSM 26170</strain>
    </source>
</reference>
<feature type="transmembrane region" description="Helical" evidence="1">
    <location>
        <begin position="28"/>
        <end position="50"/>
    </location>
</feature>
<feature type="transmembrane region" description="Helical" evidence="1">
    <location>
        <begin position="103"/>
        <end position="121"/>
    </location>
</feature>
<gene>
    <name evidence="3" type="ORF">EYF88_15425</name>
    <name evidence="2" type="ORF">SAMN06265378_11434</name>
</gene>
<accession>A0A238Y4S7</accession>
<dbReference type="Proteomes" id="UP000198409">
    <property type="component" value="Unassembled WGS sequence"/>
</dbReference>
<keyword evidence="5" id="KW-1185">Reference proteome</keyword>
<keyword evidence="1" id="KW-1133">Transmembrane helix</keyword>
<reference evidence="4" key="1">
    <citation type="submission" date="2017-06" db="EMBL/GenBank/DDBJ databases">
        <authorList>
            <person name="Varghese N."/>
            <person name="Submissions S."/>
        </authorList>
    </citation>
    <scope>NUCLEOTIDE SEQUENCE [LARGE SCALE GENOMIC DNA]</scope>
    <source>
        <strain evidence="4">DSM 26170</strain>
    </source>
</reference>
<protein>
    <submittedName>
        <fullName evidence="2">Uncharacterized protein</fullName>
    </submittedName>
</protein>
<organism evidence="2 4">
    <name type="scientific">Paracoccus sediminis</name>
    <dbReference type="NCBI Taxonomy" id="1214787"/>
    <lineage>
        <taxon>Bacteria</taxon>
        <taxon>Pseudomonadati</taxon>
        <taxon>Pseudomonadota</taxon>
        <taxon>Alphaproteobacteria</taxon>
        <taxon>Rhodobacterales</taxon>
        <taxon>Paracoccaceae</taxon>
        <taxon>Paracoccus</taxon>
    </lineage>
</organism>
<dbReference type="OrthoDB" id="9923217at2"/>
<dbReference type="RefSeq" id="WP_089389041.1">
    <property type="nucleotide sequence ID" value="NZ_FZNM01000014.1"/>
</dbReference>
<feature type="transmembrane region" description="Helical" evidence="1">
    <location>
        <begin position="62"/>
        <end position="83"/>
    </location>
</feature>
<evidence type="ECO:0000313" key="2">
    <source>
        <dbReference type="EMBL" id="SNR65319.1"/>
    </source>
</evidence>
<keyword evidence="1" id="KW-0472">Membrane</keyword>
<evidence type="ECO:0000313" key="5">
    <source>
        <dbReference type="Proteomes" id="UP000292859"/>
    </source>
</evidence>
<sequence>MILFQAVIGLVVLWGVWTGATRLAARSLRPLLAAFAALLGGALACWLIGLRKTDYSGLAGTLLAFLLILTAGSVAFGAALRWIHDATRRRIPSDPEWPLTRPWDIWGLCGLSALAVIASLLA</sequence>
<name>A0A238Y4S7_9RHOB</name>
<evidence type="ECO:0000313" key="4">
    <source>
        <dbReference type="Proteomes" id="UP000198409"/>
    </source>
</evidence>